<keyword evidence="5" id="KW-0969">Cilium</keyword>
<protein>
    <recommendedName>
        <fullName evidence="2">Flagellar biosynthetic protein FlhB</fullName>
    </recommendedName>
</protein>
<keyword evidence="6" id="KW-1185">Reference proteome</keyword>
<evidence type="ECO:0000256" key="1">
    <source>
        <dbReference type="ARBA" id="ARBA00010690"/>
    </source>
</evidence>
<dbReference type="GO" id="GO:0005886">
    <property type="term" value="C:plasma membrane"/>
    <property type="evidence" value="ECO:0007669"/>
    <property type="project" value="TreeGrafter"/>
</dbReference>
<dbReference type="Gene3D" id="3.40.1690.10">
    <property type="entry name" value="secretion proteins EscU"/>
    <property type="match status" value="1"/>
</dbReference>
<dbReference type="InterPro" id="IPR029025">
    <property type="entry name" value="T3SS_substrate_exporter_C"/>
</dbReference>
<keyword evidence="5" id="KW-0966">Cell projection</keyword>
<dbReference type="PANTHER" id="PTHR30531">
    <property type="entry name" value="FLAGELLAR BIOSYNTHETIC PROTEIN FLHB"/>
    <property type="match status" value="1"/>
</dbReference>
<evidence type="ECO:0000256" key="4">
    <source>
        <dbReference type="ARBA" id="ARBA00025078"/>
    </source>
</evidence>
<dbReference type="Proteomes" id="UP000588068">
    <property type="component" value="Unassembled WGS sequence"/>
</dbReference>
<proteinExistence type="inferred from homology"/>
<dbReference type="PANTHER" id="PTHR30531:SF12">
    <property type="entry name" value="FLAGELLAR BIOSYNTHETIC PROTEIN FLHB"/>
    <property type="match status" value="1"/>
</dbReference>
<dbReference type="EMBL" id="JACHHZ010000003">
    <property type="protein sequence ID" value="MBB6094248.1"/>
    <property type="molecule type" value="Genomic_DNA"/>
</dbReference>
<dbReference type="SUPFAM" id="SSF160544">
    <property type="entry name" value="EscU C-terminal domain-like"/>
    <property type="match status" value="1"/>
</dbReference>
<keyword evidence="5" id="KW-0282">Flagellum</keyword>
<comment type="similarity">
    <text evidence="1">Belongs to the type III secretion exporter family.</text>
</comment>
<accession>A0A841HQ63</accession>
<dbReference type="RefSeq" id="WP_184333353.1">
    <property type="nucleotide sequence ID" value="NZ_JACHHZ010000003.1"/>
</dbReference>
<comment type="caution">
    <text evidence="5">The sequence shown here is derived from an EMBL/GenBank/DDBJ whole genome shotgun (WGS) entry which is preliminary data.</text>
</comment>
<dbReference type="GO" id="GO:0009306">
    <property type="term" value="P:protein secretion"/>
    <property type="evidence" value="ECO:0007669"/>
    <property type="project" value="InterPro"/>
</dbReference>
<keyword evidence="3" id="KW-1006">Bacterial flagellum protein export</keyword>
<evidence type="ECO:0000256" key="3">
    <source>
        <dbReference type="ARBA" id="ARBA00023225"/>
    </source>
</evidence>
<organism evidence="5 6">
    <name type="scientific">Povalibacter uvarum</name>
    <dbReference type="NCBI Taxonomy" id="732238"/>
    <lineage>
        <taxon>Bacteria</taxon>
        <taxon>Pseudomonadati</taxon>
        <taxon>Pseudomonadota</taxon>
        <taxon>Gammaproteobacteria</taxon>
        <taxon>Steroidobacterales</taxon>
        <taxon>Steroidobacteraceae</taxon>
        <taxon>Povalibacter</taxon>
    </lineage>
</organism>
<evidence type="ECO:0000256" key="2">
    <source>
        <dbReference type="ARBA" id="ARBA00021622"/>
    </source>
</evidence>
<comment type="function">
    <text evidence="4">Required for formation of the rod structure in the basal body of the flagellar apparatus. Together with FliI and FliH, may constitute the export apparatus of flagellin.</text>
</comment>
<keyword evidence="3" id="KW-0813">Transport</keyword>
<dbReference type="Pfam" id="PF01312">
    <property type="entry name" value="Bac_export_2"/>
    <property type="match status" value="1"/>
</dbReference>
<dbReference type="AlphaFoldDB" id="A0A841HQ63"/>
<gene>
    <name evidence="5" type="ORF">HNQ60_003129</name>
</gene>
<evidence type="ECO:0000313" key="6">
    <source>
        <dbReference type="Proteomes" id="UP000588068"/>
    </source>
</evidence>
<reference evidence="5 6" key="1">
    <citation type="submission" date="2020-08" db="EMBL/GenBank/DDBJ databases">
        <title>Genomic Encyclopedia of Type Strains, Phase IV (KMG-IV): sequencing the most valuable type-strain genomes for metagenomic binning, comparative biology and taxonomic classification.</title>
        <authorList>
            <person name="Goeker M."/>
        </authorList>
    </citation>
    <scope>NUCLEOTIDE SEQUENCE [LARGE SCALE GENOMIC DNA]</scope>
    <source>
        <strain evidence="5 6">DSM 26723</strain>
    </source>
</reference>
<evidence type="ECO:0000313" key="5">
    <source>
        <dbReference type="EMBL" id="MBB6094248.1"/>
    </source>
</evidence>
<keyword evidence="3" id="KW-0653">Protein transport</keyword>
<name>A0A841HQ63_9GAMM</name>
<dbReference type="InterPro" id="IPR006135">
    <property type="entry name" value="T3SS_substrate_exporter"/>
</dbReference>
<sequence>MNDRASSSLAVALHYNGNGAPRVIAKGGGVVADRIIETAREHKIPLEEDAALASSLSRLDLGTEVPRELYVAVAHVLAFAWAVSGKRTDHTLK</sequence>